<evidence type="ECO:0000313" key="1">
    <source>
        <dbReference type="EMBL" id="MFC3206985.1"/>
    </source>
</evidence>
<name>A0ABV7K9I1_9HYPH</name>
<comment type="caution">
    <text evidence="1">The sequence shown here is derived from an EMBL/GenBank/DDBJ whole genome shotgun (WGS) entry which is preliminary data.</text>
</comment>
<sequence>MCSADTIVAKYEGYEIDLLSKSPLLGSLELAGQDDEIINLKISKGDAERLVRELTRFIAAEEAAAA</sequence>
<organism evidence="1 2">
    <name type="scientific">Aquamicrobium soli</name>
    <dbReference type="NCBI Taxonomy" id="1811518"/>
    <lineage>
        <taxon>Bacteria</taxon>
        <taxon>Pseudomonadati</taxon>
        <taxon>Pseudomonadota</taxon>
        <taxon>Alphaproteobacteria</taxon>
        <taxon>Hyphomicrobiales</taxon>
        <taxon>Phyllobacteriaceae</taxon>
        <taxon>Aquamicrobium</taxon>
    </lineage>
</organism>
<accession>A0ABV7K9I1</accession>
<evidence type="ECO:0008006" key="3">
    <source>
        <dbReference type="Google" id="ProtNLM"/>
    </source>
</evidence>
<dbReference type="Proteomes" id="UP001595583">
    <property type="component" value="Unassembled WGS sequence"/>
</dbReference>
<keyword evidence="2" id="KW-1185">Reference proteome</keyword>
<evidence type="ECO:0000313" key="2">
    <source>
        <dbReference type="Proteomes" id="UP001595583"/>
    </source>
</evidence>
<dbReference type="RefSeq" id="WP_378220779.1">
    <property type="nucleotide sequence ID" value="NZ_JBHRTK010000012.1"/>
</dbReference>
<dbReference type="EMBL" id="JBHRTK010000012">
    <property type="protein sequence ID" value="MFC3206985.1"/>
    <property type="molecule type" value="Genomic_DNA"/>
</dbReference>
<reference evidence="2" key="1">
    <citation type="journal article" date="2019" name="Int. J. Syst. Evol. Microbiol.">
        <title>The Global Catalogue of Microorganisms (GCM) 10K type strain sequencing project: providing services to taxonomists for standard genome sequencing and annotation.</title>
        <authorList>
            <consortium name="The Broad Institute Genomics Platform"/>
            <consortium name="The Broad Institute Genome Sequencing Center for Infectious Disease"/>
            <person name="Wu L."/>
            <person name="Ma J."/>
        </authorList>
    </citation>
    <scope>NUCLEOTIDE SEQUENCE [LARGE SCALE GENOMIC DNA]</scope>
    <source>
        <strain evidence="2">KCTC 52165</strain>
    </source>
</reference>
<protein>
    <recommendedName>
        <fullName evidence="3">DUF2007 domain-containing protein</fullName>
    </recommendedName>
</protein>
<gene>
    <name evidence="1" type="ORF">ACFOHJ_12235</name>
</gene>
<proteinExistence type="predicted"/>